<dbReference type="NCBIfam" id="TIGR03396">
    <property type="entry name" value="PC_PLC"/>
    <property type="match status" value="1"/>
</dbReference>
<reference evidence="6" key="1">
    <citation type="submission" date="2024-03" db="EMBL/GenBank/DDBJ databases">
        <title>Chitinophaga horti sp. nov., isolated from garden soil.</title>
        <authorList>
            <person name="Lee D.S."/>
            <person name="Han D.M."/>
            <person name="Baek J.H."/>
            <person name="Choi D.G."/>
            <person name="Jeon J.H."/>
            <person name="Jeon C.O."/>
        </authorList>
    </citation>
    <scope>NUCLEOTIDE SEQUENCE [LARGE SCALE GENOMIC DNA]</scope>
    <source>
        <strain evidence="6">GPA1</strain>
    </source>
</reference>
<evidence type="ECO:0000256" key="1">
    <source>
        <dbReference type="ARBA" id="ARBA00009717"/>
    </source>
</evidence>
<dbReference type="Gene3D" id="3.40.720.10">
    <property type="entry name" value="Alkaline Phosphatase, subunit A"/>
    <property type="match status" value="2"/>
</dbReference>
<evidence type="ECO:0000259" key="4">
    <source>
        <dbReference type="Pfam" id="PF05506"/>
    </source>
</evidence>
<feature type="domain" description="Bacterial phospholipase C C-terminal" evidence="4">
    <location>
        <begin position="730"/>
        <end position="804"/>
    </location>
</feature>
<keyword evidence="3" id="KW-0378">Hydrolase</keyword>
<dbReference type="Pfam" id="PF05506">
    <property type="entry name" value="PLipase_C_C"/>
    <property type="match status" value="2"/>
</dbReference>
<evidence type="ECO:0000256" key="3">
    <source>
        <dbReference type="ARBA" id="ARBA00022801"/>
    </source>
</evidence>
<dbReference type="EC" id="3.1.4.3" evidence="2"/>
<evidence type="ECO:0000313" key="5">
    <source>
        <dbReference type="EMBL" id="WZN40632.1"/>
    </source>
</evidence>
<sequence length="821" mass="92416">MDSRREFLRKAALLTGAGGLANILPETIQRAMAIDPAPGSTFLDAEHVVFLMQENRSFDHCFGTLQGVRGFNDPRAVKTPQGYNVLFQPDKDGNLVPPFRMDIKDTKATWMSALPHGWADQVDARNNGKYDRWVPVKRSGNKEYAKVPMTMGYYNREDIPFYYALADAFTVCDHNFCSSLTGTTPNRLYFWTGTIREQMNGASKANVWNSDVDYGEEAHWKTYPEVLEENGVSWKIYQNEISVGVGLEGEEEAWLANFTDNPIEWFSQYHVHYHEPHLRFIRKYKDELPGRIADMEKQLAGLTAGSKEHASLDRRLKNTRKEQEQIKIILEKVAATPFSALPEREQQLHKKAFTTNSGDPDYHSLSKLQYKDGETEREVQLPKGDVLHQFRQDVKSGNLPAVSWVVAPENFSDHPGAPWYGAWYLSEVMDILTSNPEVWKKTIFILTYDENDGYFDHVPPFTAPDPSRPETGRTSAGIDTSHEWVSRDAQRNWPDDIRESAIGLGYRVPMIVASPWSRGGYVNSQVFDHTSNLQLLEKWLAHKLKKPMTCENITAWRRAVCGDLSSVFRPWNGEKIAAPKSIEREAFIETIHNAKFKAAPANFTVLKGDVKDPQRHLPLQEKGIRPACAIPYELYAHVAPSAGGALRITLEAGSQRFGDKSAGGAFNVYGKDMYNRSYAVAPGKKVEDEWGVDLFPGGKYDLGVYGPNGFYRGFRGQAGKFPEGFSCVLEPHNGNALQFRFRNTGKKEVRIRLKDVYGQVDGKPAVIKANDNKTLLVPLPKAHGWYDIQVIVDNGAAEFQFAGHLETGAESFSDPVMGGIM</sequence>
<dbReference type="PANTHER" id="PTHR31956">
    <property type="entry name" value="NON-SPECIFIC PHOSPHOLIPASE C4-RELATED"/>
    <property type="match status" value="1"/>
</dbReference>
<organism evidence="5 6">
    <name type="scientific">Chitinophaga pollutisoli</name>
    <dbReference type="NCBI Taxonomy" id="3133966"/>
    <lineage>
        <taxon>Bacteria</taxon>
        <taxon>Pseudomonadati</taxon>
        <taxon>Bacteroidota</taxon>
        <taxon>Chitinophagia</taxon>
        <taxon>Chitinophagales</taxon>
        <taxon>Chitinophagaceae</taxon>
        <taxon>Chitinophaga</taxon>
    </lineage>
</organism>
<dbReference type="InterPro" id="IPR007312">
    <property type="entry name" value="Phosphoesterase"/>
</dbReference>
<keyword evidence="6" id="KW-1185">Reference proteome</keyword>
<dbReference type="InterPro" id="IPR017767">
    <property type="entry name" value="PC-PLC"/>
</dbReference>
<dbReference type="InterPro" id="IPR006311">
    <property type="entry name" value="TAT_signal"/>
</dbReference>
<proteinExistence type="inferred from homology"/>
<dbReference type="SUPFAM" id="SSF53649">
    <property type="entry name" value="Alkaline phosphatase-like"/>
    <property type="match status" value="1"/>
</dbReference>
<dbReference type="Proteomes" id="UP001485459">
    <property type="component" value="Chromosome"/>
</dbReference>
<name>A0ABZ2YMM9_9BACT</name>
<dbReference type="Pfam" id="PF04185">
    <property type="entry name" value="Phosphoesterase"/>
    <property type="match status" value="2"/>
</dbReference>
<evidence type="ECO:0000313" key="6">
    <source>
        <dbReference type="Proteomes" id="UP001485459"/>
    </source>
</evidence>
<dbReference type="InterPro" id="IPR017850">
    <property type="entry name" value="Alkaline_phosphatase_core_sf"/>
</dbReference>
<dbReference type="EMBL" id="CP149822">
    <property type="protein sequence ID" value="WZN40632.1"/>
    <property type="molecule type" value="Genomic_DNA"/>
</dbReference>
<protein>
    <recommendedName>
        <fullName evidence="2">phospholipase C</fullName>
        <ecNumber evidence="2">3.1.4.3</ecNumber>
    </recommendedName>
</protein>
<dbReference type="RefSeq" id="WP_341835547.1">
    <property type="nucleotide sequence ID" value="NZ_CP149822.1"/>
</dbReference>
<dbReference type="PROSITE" id="PS51318">
    <property type="entry name" value="TAT"/>
    <property type="match status" value="1"/>
</dbReference>
<dbReference type="InterPro" id="IPR008475">
    <property type="entry name" value="PLipase_C_C"/>
</dbReference>
<gene>
    <name evidence="5" type="ORF">WJU16_21965</name>
</gene>
<dbReference type="PANTHER" id="PTHR31956:SF1">
    <property type="entry name" value="NON-SPECIFIC PHOSPHOLIPASE C1"/>
    <property type="match status" value="1"/>
</dbReference>
<accession>A0ABZ2YMM9</accession>
<evidence type="ECO:0000256" key="2">
    <source>
        <dbReference type="ARBA" id="ARBA00012018"/>
    </source>
</evidence>
<comment type="similarity">
    <text evidence="1">Belongs to the bacterial phospholipase C family.</text>
</comment>
<feature type="domain" description="Bacterial phospholipase C C-terminal" evidence="4">
    <location>
        <begin position="626"/>
        <end position="717"/>
    </location>
</feature>